<gene>
    <name evidence="7" type="ORF">SAMN05421721_11311</name>
</gene>
<feature type="transmembrane region" description="Helical" evidence="6">
    <location>
        <begin position="52"/>
        <end position="70"/>
    </location>
</feature>
<reference evidence="7 8" key="1">
    <citation type="submission" date="2016-10" db="EMBL/GenBank/DDBJ databases">
        <authorList>
            <person name="de Groot N.N."/>
        </authorList>
    </citation>
    <scope>NUCLEOTIDE SEQUENCE [LARGE SCALE GENOMIC DNA]</scope>
    <source>
        <strain evidence="7 8">DSM 4180</strain>
    </source>
</reference>
<sequence length="357" mass="39893">MNVPGKAQIRLLFRNNRFLIFSTLFVAFTLLGGALVYHRFDEGPLRLDPRLLAPQTLALCAGLLLVYFAADGLRLYYTVRALGHHVPFPVLVRLVFVNIFVSNITPMATGGGVVQVWYLRHAGVPLGTAAAATTIRTTLAVLVIFSLTPVFLLSMDFLTQALNWSTRLTLYLVAFIAAYLGVLGVAIFRSRWLLVPVSRLLQLAVRLHLMREPRARRLRFRLCRELVLLHRGFLDFLSGRGGARLLAVFFTLIFLLSLFSFPAVLLHALGYDLEYLRVLGIQTVTTFVMYFAPTPGASGIAEGAFAHFFSNLVAPGHVLLVTFCWRLLTIYLGMIIGFLILKRDAIQVLAWRSGRDV</sequence>
<proteinExistence type="predicted"/>
<dbReference type="NCBIfam" id="TIGR00374">
    <property type="entry name" value="flippase-like domain"/>
    <property type="match status" value="1"/>
</dbReference>
<dbReference type="GO" id="GO:0005886">
    <property type="term" value="C:plasma membrane"/>
    <property type="evidence" value="ECO:0007669"/>
    <property type="project" value="UniProtKB-SubCell"/>
</dbReference>
<dbReference type="EMBL" id="FOUO01000013">
    <property type="protein sequence ID" value="SFM59517.1"/>
    <property type="molecule type" value="Genomic_DNA"/>
</dbReference>
<dbReference type="PANTHER" id="PTHR37693">
    <property type="entry name" value="PHOSPHATIDYLGLYCEROL LYSYLTRANSFERASE"/>
    <property type="match status" value="1"/>
</dbReference>
<keyword evidence="4 6" id="KW-1133">Transmembrane helix</keyword>
<dbReference type="PANTHER" id="PTHR37693:SF1">
    <property type="entry name" value="INTEGRAL MEMBRANE PROTEIN"/>
    <property type="match status" value="1"/>
</dbReference>
<evidence type="ECO:0000256" key="6">
    <source>
        <dbReference type="SAM" id="Phobius"/>
    </source>
</evidence>
<organism evidence="7 8">
    <name type="scientific">Ectothiorhodospira mobilis</name>
    <dbReference type="NCBI Taxonomy" id="195064"/>
    <lineage>
        <taxon>Bacteria</taxon>
        <taxon>Pseudomonadati</taxon>
        <taxon>Pseudomonadota</taxon>
        <taxon>Gammaproteobacteria</taxon>
        <taxon>Chromatiales</taxon>
        <taxon>Ectothiorhodospiraceae</taxon>
        <taxon>Ectothiorhodospira</taxon>
    </lineage>
</organism>
<keyword evidence="2" id="KW-1003">Cell membrane</keyword>
<evidence type="ECO:0000256" key="5">
    <source>
        <dbReference type="ARBA" id="ARBA00023136"/>
    </source>
</evidence>
<dbReference type="AlphaFoldDB" id="A0A1I4S4T3"/>
<evidence type="ECO:0000256" key="4">
    <source>
        <dbReference type="ARBA" id="ARBA00022989"/>
    </source>
</evidence>
<comment type="subcellular location">
    <subcellularLocation>
        <location evidence="1">Cell membrane</location>
        <topology evidence="1">Multi-pass membrane protein</topology>
    </subcellularLocation>
</comment>
<accession>A0A1I4S4T3</accession>
<evidence type="ECO:0008006" key="9">
    <source>
        <dbReference type="Google" id="ProtNLM"/>
    </source>
</evidence>
<protein>
    <recommendedName>
        <fullName evidence="9">Lysylphosphatidylglycerol synthase TM region</fullName>
    </recommendedName>
</protein>
<keyword evidence="8" id="KW-1185">Reference proteome</keyword>
<feature type="transmembrane region" description="Helical" evidence="6">
    <location>
        <begin position="91"/>
        <end position="118"/>
    </location>
</feature>
<feature type="transmembrane region" description="Helical" evidence="6">
    <location>
        <begin position="18"/>
        <end position="40"/>
    </location>
</feature>
<dbReference type="Pfam" id="PF03706">
    <property type="entry name" value="LPG_synthase_TM"/>
    <property type="match status" value="1"/>
</dbReference>
<evidence type="ECO:0000313" key="8">
    <source>
        <dbReference type="Proteomes" id="UP000199556"/>
    </source>
</evidence>
<keyword evidence="3 6" id="KW-0812">Transmembrane</keyword>
<evidence type="ECO:0000313" key="7">
    <source>
        <dbReference type="EMBL" id="SFM59517.1"/>
    </source>
</evidence>
<dbReference type="OrthoDB" id="9810654at2"/>
<evidence type="ECO:0000256" key="1">
    <source>
        <dbReference type="ARBA" id="ARBA00004651"/>
    </source>
</evidence>
<feature type="transmembrane region" description="Helical" evidence="6">
    <location>
        <begin position="138"/>
        <end position="158"/>
    </location>
</feature>
<keyword evidence="5 6" id="KW-0472">Membrane</keyword>
<dbReference type="Proteomes" id="UP000199556">
    <property type="component" value="Unassembled WGS sequence"/>
</dbReference>
<dbReference type="STRING" id="195064.SAMN05421721_11311"/>
<name>A0A1I4S4T3_ECTMO</name>
<evidence type="ECO:0000256" key="3">
    <source>
        <dbReference type="ARBA" id="ARBA00022692"/>
    </source>
</evidence>
<feature type="transmembrane region" description="Helical" evidence="6">
    <location>
        <begin position="170"/>
        <end position="187"/>
    </location>
</feature>
<feature type="transmembrane region" description="Helical" evidence="6">
    <location>
        <begin position="318"/>
        <end position="341"/>
    </location>
</feature>
<feature type="transmembrane region" description="Helical" evidence="6">
    <location>
        <begin position="245"/>
        <end position="269"/>
    </location>
</feature>
<dbReference type="InterPro" id="IPR022791">
    <property type="entry name" value="L-PG_synthase/AglD"/>
</dbReference>
<dbReference type="RefSeq" id="WP_090486298.1">
    <property type="nucleotide sequence ID" value="NZ_FOUO01000013.1"/>
</dbReference>
<evidence type="ECO:0000256" key="2">
    <source>
        <dbReference type="ARBA" id="ARBA00022475"/>
    </source>
</evidence>